<protein>
    <recommendedName>
        <fullName evidence="2">Ubiquitin-like domain-containing protein</fullName>
    </recommendedName>
</protein>
<comment type="caution">
    <text evidence="3">The sequence shown here is derived from an EMBL/GenBank/DDBJ whole genome shotgun (WGS) entry which is preliminary data.</text>
</comment>
<dbReference type="InterPro" id="IPR054464">
    <property type="entry name" value="ULD_fung"/>
</dbReference>
<dbReference type="Proteomes" id="UP001321760">
    <property type="component" value="Unassembled WGS sequence"/>
</dbReference>
<evidence type="ECO:0000259" key="2">
    <source>
        <dbReference type="Pfam" id="PF22893"/>
    </source>
</evidence>
<feature type="region of interest" description="Disordered" evidence="1">
    <location>
        <begin position="579"/>
        <end position="688"/>
    </location>
</feature>
<feature type="domain" description="Ubiquitin-like" evidence="2">
    <location>
        <begin position="502"/>
        <end position="581"/>
    </location>
</feature>
<dbReference type="EMBL" id="MU866021">
    <property type="protein sequence ID" value="KAK4442302.1"/>
    <property type="molecule type" value="Genomic_DNA"/>
</dbReference>
<evidence type="ECO:0000256" key="1">
    <source>
        <dbReference type="SAM" id="MobiDB-lite"/>
    </source>
</evidence>
<dbReference type="GO" id="GO:0030041">
    <property type="term" value="P:actin filament polymerization"/>
    <property type="evidence" value="ECO:0007669"/>
    <property type="project" value="TreeGrafter"/>
</dbReference>
<keyword evidence="4" id="KW-1185">Reference proteome</keyword>
<dbReference type="Pfam" id="PF22893">
    <property type="entry name" value="ULD_2"/>
    <property type="match status" value="1"/>
</dbReference>
<feature type="region of interest" description="Disordered" evidence="1">
    <location>
        <begin position="230"/>
        <end position="381"/>
    </location>
</feature>
<feature type="compositionally biased region" description="Acidic residues" evidence="1">
    <location>
        <begin position="238"/>
        <end position="254"/>
    </location>
</feature>
<evidence type="ECO:0000313" key="4">
    <source>
        <dbReference type="Proteomes" id="UP001321760"/>
    </source>
</evidence>
<reference evidence="3" key="2">
    <citation type="submission" date="2023-05" db="EMBL/GenBank/DDBJ databases">
        <authorList>
            <consortium name="Lawrence Berkeley National Laboratory"/>
            <person name="Steindorff A."/>
            <person name="Hensen N."/>
            <person name="Bonometti L."/>
            <person name="Westerberg I."/>
            <person name="Brannstrom I.O."/>
            <person name="Guillou S."/>
            <person name="Cros-Aarteil S."/>
            <person name="Calhoun S."/>
            <person name="Haridas S."/>
            <person name="Kuo A."/>
            <person name="Mondo S."/>
            <person name="Pangilinan J."/>
            <person name="Riley R."/>
            <person name="Labutti K."/>
            <person name="Andreopoulos B."/>
            <person name="Lipzen A."/>
            <person name="Chen C."/>
            <person name="Yanf M."/>
            <person name="Daum C."/>
            <person name="Ng V."/>
            <person name="Clum A."/>
            <person name="Ohm R."/>
            <person name="Martin F."/>
            <person name="Silar P."/>
            <person name="Natvig D."/>
            <person name="Lalanne C."/>
            <person name="Gautier V."/>
            <person name="Ament-Velasquez S.L."/>
            <person name="Kruys A."/>
            <person name="Hutchinson M.I."/>
            <person name="Powell A.J."/>
            <person name="Barry K."/>
            <person name="Miller A.N."/>
            <person name="Grigoriev I.V."/>
            <person name="Debuchy R."/>
            <person name="Gladieux P."/>
            <person name="Thoren M.H."/>
            <person name="Johannesson H."/>
        </authorList>
    </citation>
    <scope>NUCLEOTIDE SEQUENCE</scope>
    <source>
        <strain evidence="3">PSN243</strain>
    </source>
</reference>
<feature type="compositionally biased region" description="Polar residues" evidence="1">
    <location>
        <begin position="675"/>
        <end position="685"/>
    </location>
</feature>
<dbReference type="PANTHER" id="PTHR45691">
    <property type="entry name" value="PROTEIN DIAPHANOUS"/>
    <property type="match status" value="1"/>
</dbReference>
<reference evidence="3" key="1">
    <citation type="journal article" date="2023" name="Mol. Phylogenet. Evol.">
        <title>Genome-scale phylogeny and comparative genomics of the fungal order Sordariales.</title>
        <authorList>
            <person name="Hensen N."/>
            <person name="Bonometti L."/>
            <person name="Westerberg I."/>
            <person name="Brannstrom I.O."/>
            <person name="Guillou S."/>
            <person name="Cros-Aarteil S."/>
            <person name="Calhoun S."/>
            <person name="Haridas S."/>
            <person name="Kuo A."/>
            <person name="Mondo S."/>
            <person name="Pangilinan J."/>
            <person name="Riley R."/>
            <person name="LaButti K."/>
            <person name="Andreopoulos B."/>
            <person name="Lipzen A."/>
            <person name="Chen C."/>
            <person name="Yan M."/>
            <person name="Daum C."/>
            <person name="Ng V."/>
            <person name="Clum A."/>
            <person name="Steindorff A."/>
            <person name="Ohm R.A."/>
            <person name="Martin F."/>
            <person name="Silar P."/>
            <person name="Natvig D.O."/>
            <person name="Lalanne C."/>
            <person name="Gautier V."/>
            <person name="Ament-Velasquez S.L."/>
            <person name="Kruys A."/>
            <person name="Hutchinson M.I."/>
            <person name="Powell A.J."/>
            <person name="Barry K."/>
            <person name="Miller A.N."/>
            <person name="Grigoriev I.V."/>
            <person name="Debuchy R."/>
            <person name="Gladieux P."/>
            <person name="Hiltunen Thoren M."/>
            <person name="Johannesson H."/>
        </authorList>
    </citation>
    <scope>NUCLEOTIDE SEQUENCE</scope>
    <source>
        <strain evidence="3">PSN243</strain>
    </source>
</reference>
<dbReference type="InterPro" id="IPR051412">
    <property type="entry name" value="Formin_Homology_Diaphanous_sf"/>
</dbReference>
<proteinExistence type="predicted"/>
<feature type="compositionally biased region" description="Polar residues" evidence="1">
    <location>
        <begin position="304"/>
        <end position="313"/>
    </location>
</feature>
<dbReference type="GO" id="GO:0005884">
    <property type="term" value="C:actin filament"/>
    <property type="evidence" value="ECO:0007669"/>
    <property type="project" value="TreeGrafter"/>
</dbReference>
<gene>
    <name evidence="3" type="ORF">QBC34DRAFT_418936</name>
</gene>
<sequence>MEDAAKTQPSIEGVIDYGARLATALDTFSALAKDVKELLEPVAAEVNASTSALRQLDQKLRGDKAAAEVQVRLHAYKTEGTAEVHAIAEQCSRMFRLIVALLHRARDTKGASTIVKVDDETQPLKPLNTDVDPASLNLFNFFSDKWDDLAEWLTPRLSRCQEQLQWLKTGLLMHLQLANLAKLHLDHGPRPSGAFDLELGYRASAEKLRIRQLQIARKVVKRQDLRAKKESPVVTCDVESDVDDDASVSPEEEPAPTPAISTPTADGNPTPAPPNDSESIKPCTSKVIDISKGSDHPLAVPFTPANTSIHGQKQTPEPQELPVQPPPPYKEPETKDAEPDFVIVEKPQPKIKDEPSAGSGATTKAKKEEVASPSMSSPSSGFSHIPKWIQNIFGSGPATGQSDNNLEAYIAEPARATTPTKVPLGDERLKFGLKSLYKNKTSSVWLNYMDMDSQQRGVVEDVVKFARNQSPHARTCVGVEEFKRDGQPSEYLVILSLADPPRPLAFKDAIGRKFLFPFEFCKHWEDMQTLINNAFLHVEIVGPVVQRGCYDLLINDTIVLPSLWTATIRPGDRVTMHMWPMDGPFAPPRPRPRPPGFPAPPPPPPPGSGFPAPPPPPPPLGGPPPPPPPFLSGSIPPPPRPGFPGSRPLPPPPPPPPLEIIEVGCGRSIPKKKTSSSVKNRSSDTVLAWMRGDMDEEEEEEDMTKQEEEELSVVPVREFLDRKVRVVDMLEMWTNATDVVNGLGGIFDSEDSESGSDGDGDSDTESSVSFP</sequence>
<name>A0AAV9G3C7_9PEZI</name>
<evidence type="ECO:0000313" key="3">
    <source>
        <dbReference type="EMBL" id="KAK4442302.1"/>
    </source>
</evidence>
<accession>A0AAV9G3C7</accession>
<dbReference type="PANTHER" id="PTHR45691:SF1">
    <property type="entry name" value="FH2 DOMAIN-CONTAINING PROTEIN 1-RELATED"/>
    <property type="match status" value="1"/>
</dbReference>
<feature type="region of interest" description="Disordered" evidence="1">
    <location>
        <begin position="744"/>
        <end position="771"/>
    </location>
</feature>
<feature type="compositionally biased region" description="Pro residues" evidence="1">
    <location>
        <begin position="585"/>
        <end position="658"/>
    </location>
</feature>
<feature type="compositionally biased region" description="Acidic residues" evidence="1">
    <location>
        <begin position="748"/>
        <end position="764"/>
    </location>
</feature>
<organism evidence="3 4">
    <name type="scientific">Podospora aff. communis PSN243</name>
    <dbReference type="NCBI Taxonomy" id="3040156"/>
    <lineage>
        <taxon>Eukaryota</taxon>
        <taxon>Fungi</taxon>
        <taxon>Dikarya</taxon>
        <taxon>Ascomycota</taxon>
        <taxon>Pezizomycotina</taxon>
        <taxon>Sordariomycetes</taxon>
        <taxon>Sordariomycetidae</taxon>
        <taxon>Sordariales</taxon>
        <taxon>Podosporaceae</taxon>
        <taxon>Podospora</taxon>
    </lineage>
</organism>
<dbReference type="AlphaFoldDB" id="A0AAV9G3C7"/>